<evidence type="ECO:0000256" key="4">
    <source>
        <dbReference type="ARBA" id="ARBA00009879"/>
    </source>
</evidence>
<keyword evidence="10 17" id="KW-0418">Kinase</keyword>
<evidence type="ECO:0000256" key="2">
    <source>
        <dbReference type="ARBA" id="ARBA00000565"/>
    </source>
</evidence>
<evidence type="ECO:0000256" key="11">
    <source>
        <dbReference type="ARBA" id="ARBA00022840"/>
    </source>
</evidence>
<dbReference type="Gene3D" id="3.40.1190.20">
    <property type="match status" value="1"/>
</dbReference>
<evidence type="ECO:0000256" key="14">
    <source>
        <dbReference type="ARBA" id="ARBA00042102"/>
    </source>
</evidence>
<evidence type="ECO:0000256" key="3">
    <source>
        <dbReference type="ARBA" id="ARBA00004769"/>
    </source>
</evidence>
<dbReference type="InterPro" id="IPR004399">
    <property type="entry name" value="HMP/HMP-P_kinase_dom"/>
</dbReference>
<dbReference type="OrthoDB" id="9810880at2"/>
<protein>
    <recommendedName>
        <fullName evidence="7">Hydroxymethylpyrimidine/phosphomethylpyrimidine kinase</fullName>
        <ecNumber evidence="5">2.7.1.49</ecNumber>
        <ecNumber evidence="6">2.7.4.7</ecNumber>
    </recommendedName>
    <alternativeName>
        <fullName evidence="14">Hydroxymethylpyrimidine kinase</fullName>
    </alternativeName>
    <alternativeName>
        <fullName evidence="15">Hydroxymethylpyrimidine phosphate kinase</fullName>
    </alternativeName>
</protein>
<evidence type="ECO:0000256" key="15">
    <source>
        <dbReference type="ARBA" id="ARBA00043176"/>
    </source>
</evidence>
<keyword evidence="12" id="KW-0784">Thiamine biosynthesis</keyword>
<evidence type="ECO:0000256" key="7">
    <source>
        <dbReference type="ARBA" id="ARBA00019161"/>
    </source>
</evidence>
<evidence type="ECO:0000256" key="13">
    <source>
        <dbReference type="ARBA" id="ARBA00037917"/>
    </source>
</evidence>
<evidence type="ECO:0000313" key="18">
    <source>
        <dbReference type="Proteomes" id="UP000198833"/>
    </source>
</evidence>
<dbReference type="GO" id="GO:0005524">
    <property type="term" value="F:ATP binding"/>
    <property type="evidence" value="ECO:0007669"/>
    <property type="project" value="UniProtKB-KW"/>
</dbReference>
<dbReference type="Proteomes" id="UP000198833">
    <property type="component" value="Unassembled WGS sequence"/>
</dbReference>
<dbReference type="EC" id="2.7.1.49" evidence="5"/>
<dbReference type="InterPro" id="IPR029056">
    <property type="entry name" value="Ribokinase-like"/>
</dbReference>
<keyword evidence="11" id="KW-0067">ATP-binding</keyword>
<dbReference type="GO" id="GO:0008902">
    <property type="term" value="F:hydroxymethylpyrimidine kinase activity"/>
    <property type="evidence" value="ECO:0007669"/>
    <property type="project" value="UniProtKB-EC"/>
</dbReference>
<organism evidence="17 18">
    <name type="scientific">Ignavigranum ruoffiae</name>
    <dbReference type="NCBI Taxonomy" id="89093"/>
    <lineage>
        <taxon>Bacteria</taxon>
        <taxon>Bacillati</taxon>
        <taxon>Bacillota</taxon>
        <taxon>Bacilli</taxon>
        <taxon>Lactobacillales</taxon>
        <taxon>Aerococcaceae</taxon>
        <taxon>Ignavigranum</taxon>
    </lineage>
</organism>
<dbReference type="GO" id="GO:0005829">
    <property type="term" value="C:cytosol"/>
    <property type="evidence" value="ECO:0007669"/>
    <property type="project" value="TreeGrafter"/>
</dbReference>
<comment type="pathway">
    <text evidence="3">Cofactor biosynthesis; thiamine diphosphate biosynthesis; 4-amino-2-methyl-5-diphosphomethylpyrimidine from 5-amino-1-(5-phospho-D-ribosyl)imidazole: step 3/3.</text>
</comment>
<comment type="pathway">
    <text evidence="13">Cofactor biosynthesis; thiamine diphosphate biosynthesis; 4-amino-2-methyl-5-diphosphomethylpyrimidine from 5-amino-1-(5-phospho-D-ribosyl)imidazole: step 2/3.</text>
</comment>
<dbReference type="RefSeq" id="WP_092572656.1">
    <property type="nucleotide sequence ID" value="NZ_FOEN01000015.1"/>
</dbReference>
<evidence type="ECO:0000256" key="12">
    <source>
        <dbReference type="ARBA" id="ARBA00022977"/>
    </source>
</evidence>
<proteinExistence type="inferred from homology"/>
<evidence type="ECO:0000256" key="5">
    <source>
        <dbReference type="ARBA" id="ARBA00012135"/>
    </source>
</evidence>
<dbReference type="CDD" id="cd01169">
    <property type="entry name" value="HMPP_kinase"/>
    <property type="match status" value="1"/>
</dbReference>
<dbReference type="PANTHER" id="PTHR20858:SF17">
    <property type="entry name" value="HYDROXYMETHYLPYRIMIDINE_PHOSPHOMETHYLPYRIMIDINE KINASE THI20-RELATED"/>
    <property type="match status" value="1"/>
</dbReference>
<dbReference type="FunFam" id="3.40.1190.20:FF:000003">
    <property type="entry name" value="Phosphomethylpyrimidine kinase ThiD"/>
    <property type="match status" value="1"/>
</dbReference>
<dbReference type="GO" id="GO:0009228">
    <property type="term" value="P:thiamine biosynthetic process"/>
    <property type="evidence" value="ECO:0007669"/>
    <property type="project" value="UniProtKB-KW"/>
</dbReference>
<dbReference type="SUPFAM" id="SSF53613">
    <property type="entry name" value="Ribokinase-like"/>
    <property type="match status" value="1"/>
</dbReference>
<evidence type="ECO:0000313" key="17">
    <source>
        <dbReference type="EMBL" id="SEQ50917.1"/>
    </source>
</evidence>
<dbReference type="Pfam" id="PF08543">
    <property type="entry name" value="Phos_pyr_kin"/>
    <property type="match status" value="1"/>
</dbReference>
<name>A0A1H9GLE7_9LACT</name>
<dbReference type="AlphaFoldDB" id="A0A1H9GLE7"/>
<keyword evidence="8" id="KW-0808">Transferase</keyword>
<dbReference type="EC" id="2.7.4.7" evidence="6"/>
<keyword evidence="9" id="KW-0547">Nucleotide-binding</keyword>
<feature type="domain" description="Pyridoxamine kinase/Phosphomethylpyrimidine kinase" evidence="16">
    <location>
        <begin position="19"/>
        <end position="267"/>
    </location>
</feature>
<dbReference type="NCBIfam" id="TIGR00097">
    <property type="entry name" value="HMP-P_kinase"/>
    <property type="match status" value="1"/>
</dbReference>
<evidence type="ECO:0000256" key="8">
    <source>
        <dbReference type="ARBA" id="ARBA00022679"/>
    </source>
</evidence>
<evidence type="ECO:0000259" key="16">
    <source>
        <dbReference type="Pfam" id="PF08543"/>
    </source>
</evidence>
<dbReference type="PANTHER" id="PTHR20858">
    <property type="entry name" value="PHOSPHOMETHYLPYRIMIDINE KINASE"/>
    <property type="match status" value="1"/>
</dbReference>
<evidence type="ECO:0000256" key="6">
    <source>
        <dbReference type="ARBA" id="ARBA00012963"/>
    </source>
</evidence>
<evidence type="ECO:0000256" key="1">
    <source>
        <dbReference type="ARBA" id="ARBA00000151"/>
    </source>
</evidence>
<gene>
    <name evidence="17" type="ORF">SAMN04488558_11516</name>
</gene>
<reference evidence="17 18" key="1">
    <citation type="submission" date="2016-10" db="EMBL/GenBank/DDBJ databases">
        <authorList>
            <person name="de Groot N.N."/>
        </authorList>
    </citation>
    <scope>NUCLEOTIDE SEQUENCE [LARGE SCALE GENOMIC DNA]</scope>
    <source>
        <strain evidence="17 18">DSM 15695</strain>
    </source>
</reference>
<dbReference type="STRING" id="89093.SAMN04488558_11516"/>
<sequence>MNSVQPAKHPVVLTIAGTDPSGGAGIQADLKTFMSLAGFGTSAITAVVDQNTMGVKSIHPIPHEMVREQIQSVAEDLPVRAVKTGMLHDSQLIQTVSRAIRDFDLSQNLVVDPVMVAKGGASLLLEEAQESLRQSLIPLARIVTPNLPEAEVLARMKIENAQERLQAAQAILDLGAQAVVIKGGHRYSASQDAEDFYLDQSGRSFTLSCPRIETQHTHGTGCTYSAALATFLVHGYDLDQAMVSAKAYIHAAISQTLGLGHGHGPTNHWAFQENPQHYIPQVIIHELKH</sequence>
<evidence type="ECO:0000256" key="9">
    <source>
        <dbReference type="ARBA" id="ARBA00022741"/>
    </source>
</evidence>
<comment type="catalytic activity">
    <reaction evidence="2">
        <text>4-amino-2-methyl-5-(phosphooxymethyl)pyrimidine + ATP = 4-amino-2-methyl-5-(diphosphooxymethyl)pyrimidine + ADP</text>
        <dbReference type="Rhea" id="RHEA:19893"/>
        <dbReference type="ChEBI" id="CHEBI:30616"/>
        <dbReference type="ChEBI" id="CHEBI:57841"/>
        <dbReference type="ChEBI" id="CHEBI:58354"/>
        <dbReference type="ChEBI" id="CHEBI:456216"/>
        <dbReference type="EC" id="2.7.4.7"/>
    </reaction>
</comment>
<dbReference type="GO" id="GO:0008972">
    <property type="term" value="F:phosphomethylpyrimidine kinase activity"/>
    <property type="evidence" value="ECO:0007669"/>
    <property type="project" value="UniProtKB-EC"/>
</dbReference>
<evidence type="ECO:0000256" key="10">
    <source>
        <dbReference type="ARBA" id="ARBA00022777"/>
    </source>
</evidence>
<comment type="similarity">
    <text evidence="4">Belongs to the ThiD family.</text>
</comment>
<keyword evidence="18" id="KW-1185">Reference proteome</keyword>
<comment type="catalytic activity">
    <reaction evidence="1">
        <text>4-amino-5-hydroxymethyl-2-methylpyrimidine + ATP = 4-amino-2-methyl-5-(phosphooxymethyl)pyrimidine + ADP + H(+)</text>
        <dbReference type="Rhea" id="RHEA:23096"/>
        <dbReference type="ChEBI" id="CHEBI:15378"/>
        <dbReference type="ChEBI" id="CHEBI:16892"/>
        <dbReference type="ChEBI" id="CHEBI:30616"/>
        <dbReference type="ChEBI" id="CHEBI:58354"/>
        <dbReference type="ChEBI" id="CHEBI:456216"/>
        <dbReference type="EC" id="2.7.1.49"/>
    </reaction>
</comment>
<dbReference type="EMBL" id="FOEN01000015">
    <property type="protein sequence ID" value="SEQ50917.1"/>
    <property type="molecule type" value="Genomic_DNA"/>
</dbReference>
<dbReference type="InterPro" id="IPR013749">
    <property type="entry name" value="PM/HMP-P_kinase-1"/>
</dbReference>
<accession>A0A1H9GLE7</accession>